<feature type="domain" description="Carbohydrate kinase PfkB" evidence="1">
    <location>
        <begin position="8"/>
        <end position="282"/>
    </location>
</feature>
<dbReference type="STRING" id="418495.SAMN05216215_10985"/>
<dbReference type="InterPro" id="IPR052562">
    <property type="entry name" value="Ketohexokinase-related"/>
</dbReference>
<dbReference type="SUPFAM" id="SSF53613">
    <property type="entry name" value="Ribokinase-like"/>
    <property type="match status" value="1"/>
</dbReference>
<keyword evidence="2" id="KW-0418">Kinase</keyword>
<reference evidence="3" key="1">
    <citation type="submission" date="2016-10" db="EMBL/GenBank/DDBJ databases">
        <authorList>
            <person name="Varghese N."/>
            <person name="Submissions S."/>
        </authorList>
    </citation>
    <scope>NUCLEOTIDE SEQUENCE [LARGE SCALE GENOMIC DNA]</scope>
    <source>
        <strain evidence="3">CGMCC 4.3530</strain>
    </source>
</reference>
<name>A0A1H3TZ96_9PSEU</name>
<evidence type="ECO:0000313" key="3">
    <source>
        <dbReference type="Proteomes" id="UP000199529"/>
    </source>
</evidence>
<keyword evidence="2" id="KW-0808">Transferase</keyword>
<dbReference type="RefSeq" id="WP_177227054.1">
    <property type="nucleotide sequence ID" value="NZ_FNOK01000098.1"/>
</dbReference>
<dbReference type="PANTHER" id="PTHR42774:SF3">
    <property type="entry name" value="KETOHEXOKINASE"/>
    <property type="match status" value="1"/>
</dbReference>
<dbReference type="GO" id="GO:0016301">
    <property type="term" value="F:kinase activity"/>
    <property type="evidence" value="ECO:0007669"/>
    <property type="project" value="UniProtKB-KW"/>
</dbReference>
<keyword evidence="3" id="KW-1185">Reference proteome</keyword>
<evidence type="ECO:0000313" key="2">
    <source>
        <dbReference type="EMBL" id="SDZ55566.1"/>
    </source>
</evidence>
<dbReference type="InterPro" id="IPR029056">
    <property type="entry name" value="Ribokinase-like"/>
</dbReference>
<sequence>MAAPPRGVFVGLTTLDVVHHVDARPAADQKATATAQFVAAGGPAANAAVTFAGLGGEAVLVTAIGRSPVAAVIRADLAACSVTVVDAAEDRTADAPVSAVAVTRDTGERSVVGIDTAALQVHRAPDLAELVGSAGIVLLDGHHAVLAEAAADAASAPIVVDAGRWKPAMRPLLPRAEAIIASADFRVPGAPTTDATARALVDRGVPTVITTHGGGPVRWWHDGDHGAVPPPRIQAVDTLGAGDVFHGAYCFFACEPGSGIPARIERAAAVAALKCETPGPRAWLQRLPELSLRRGE</sequence>
<dbReference type="AlphaFoldDB" id="A0A1H3TZ96"/>
<dbReference type="InterPro" id="IPR011611">
    <property type="entry name" value="PfkB_dom"/>
</dbReference>
<dbReference type="EMBL" id="FNOK01000098">
    <property type="protein sequence ID" value="SDZ55566.1"/>
    <property type="molecule type" value="Genomic_DNA"/>
</dbReference>
<accession>A0A1H3TZ96</accession>
<dbReference type="PANTHER" id="PTHR42774">
    <property type="entry name" value="PHOSPHOTRANSFERASE SYSTEM TRANSPORT PROTEIN"/>
    <property type="match status" value="1"/>
</dbReference>
<proteinExistence type="predicted"/>
<protein>
    <submittedName>
        <fullName evidence="2">Sugar or nucleoside kinase, ribokinase family</fullName>
    </submittedName>
</protein>
<gene>
    <name evidence="2" type="ORF">SAMN05216215_10985</name>
</gene>
<dbReference type="Gene3D" id="3.40.1190.20">
    <property type="match status" value="1"/>
</dbReference>
<organism evidence="2 3">
    <name type="scientific">Saccharopolyspora shandongensis</name>
    <dbReference type="NCBI Taxonomy" id="418495"/>
    <lineage>
        <taxon>Bacteria</taxon>
        <taxon>Bacillati</taxon>
        <taxon>Actinomycetota</taxon>
        <taxon>Actinomycetes</taxon>
        <taxon>Pseudonocardiales</taxon>
        <taxon>Pseudonocardiaceae</taxon>
        <taxon>Saccharopolyspora</taxon>
    </lineage>
</organism>
<dbReference type="Proteomes" id="UP000199529">
    <property type="component" value="Unassembled WGS sequence"/>
</dbReference>
<evidence type="ECO:0000259" key="1">
    <source>
        <dbReference type="Pfam" id="PF00294"/>
    </source>
</evidence>
<dbReference type="Pfam" id="PF00294">
    <property type="entry name" value="PfkB"/>
    <property type="match status" value="1"/>
</dbReference>